<dbReference type="Proteomes" id="UP001357223">
    <property type="component" value="Chromosome"/>
</dbReference>
<proteinExistence type="predicted"/>
<dbReference type="Gene3D" id="3.40.109.10">
    <property type="entry name" value="NADH Oxidase"/>
    <property type="match status" value="1"/>
</dbReference>
<protein>
    <submittedName>
        <fullName evidence="1">Uncharacterized protein</fullName>
    </submittedName>
</protein>
<dbReference type="RefSeq" id="WP_338448064.1">
    <property type="nucleotide sequence ID" value="NZ_CP137640.1"/>
</dbReference>
<evidence type="ECO:0000313" key="2">
    <source>
        <dbReference type="Proteomes" id="UP001357223"/>
    </source>
</evidence>
<keyword evidence="2" id="KW-1185">Reference proteome</keyword>
<dbReference type="InterPro" id="IPR000415">
    <property type="entry name" value="Nitroreductase-like"/>
</dbReference>
<gene>
    <name evidence="1" type="ORF">R4Z09_17670</name>
</gene>
<accession>A0ABZ2CA60</accession>
<organism evidence="1 2">
    <name type="scientific">Niallia oryzisoli</name>
    <dbReference type="NCBI Taxonomy" id="1737571"/>
    <lineage>
        <taxon>Bacteria</taxon>
        <taxon>Bacillati</taxon>
        <taxon>Bacillota</taxon>
        <taxon>Bacilli</taxon>
        <taxon>Bacillales</taxon>
        <taxon>Bacillaceae</taxon>
        <taxon>Niallia</taxon>
    </lineage>
</organism>
<name>A0ABZ2CA60_9BACI</name>
<dbReference type="EMBL" id="CP137640">
    <property type="protein sequence ID" value="WVX79131.1"/>
    <property type="molecule type" value="Genomic_DNA"/>
</dbReference>
<sequence>MTGYEQQKNFIKSNFLEFKKIKTDKMKGIPKPRNVKPYHLSSTIIDLPVVNEEVVKSSNVFKCIKERRSTRFYSQDSISLSELSYLLRATQGITSTNKS</sequence>
<evidence type="ECO:0000313" key="1">
    <source>
        <dbReference type="EMBL" id="WVX79131.1"/>
    </source>
</evidence>
<reference evidence="1 2" key="1">
    <citation type="submission" date="2023-10" db="EMBL/GenBank/DDBJ databases">
        <title>Niallia locisalis sp.nov. isolated from a salt pond sample.</title>
        <authorList>
            <person name="Li X.-J."/>
            <person name="Dong L."/>
        </authorList>
    </citation>
    <scope>NUCLEOTIDE SEQUENCE [LARGE SCALE GENOMIC DNA]</scope>
    <source>
        <strain evidence="1 2">DSM 29761</strain>
    </source>
</reference>